<comment type="similarity">
    <text evidence="1">Belongs to the cytochrome P450 family.</text>
</comment>
<dbReference type="GO" id="GO:0016705">
    <property type="term" value="F:oxidoreductase activity, acting on paired donors, with incorporation or reduction of molecular oxygen"/>
    <property type="evidence" value="ECO:0007669"/>
    <property type="project" value="InterPro"/>
</dbReference>
<dbReference type="SUPFAM" id="SSF48264">
    <property type="entry name" value="Cytochrome P450"/>
    <property type="match status" value="1"/>
</dbReference>
<evidence type="ECO:0000256" key="1">
    <source>
        <dbReference type="ARBA" id="ARBA00010617"/>
    </source>
</evidence>
<organism evidence="5 6">
    <name type="scientific">Hibiscus syriacus</name>
    <name type="common">Rose of Sharon</name>
    <dbReference type="NCBI Taxonomy" id="106335"/>
    <lineage>
        <taxon>Eukaryota</taxon>
        <taxon>Viridiplantae</taxon>
        <taxon>Streptophyta</taxon>
        <taxon>Embryophyta</taxon>
        <taxon>Tracheophyta</taxon>
        <taxon>Spermatophyta</taxon>
        <taxon>Magnoliopsida</taxon>
        <taxon>eudicotyledons</taxon>
        <taxon>Gunneridae</taxon>
        <taxon>Pentapetalae</taxon>
        <taxon>rosids</taxon>
        <taxon>malvids</taxon>
        <taxon>Malvales</taxon>
        <taxon>Malvaceae</taxon>
        <taxon>Malvoideae</taxon>
        <taxon>Hibiscus</taxon>
    </lineage>
</organism>
<keyword evidence="6" id="KW-1185">Reference proteome</keyword>
<evidence type="ECO:0000313" key="6">
    <source>
        <dbReference type="Proteomes" id="UP000436088"/>
    </source>
</evidence>
<dbReference type="GO" id="GO:0020037">
    <property type="term" value="F:heme binding"/>
    <property type="evidence" value="ECO:0007669"/>
    <property type="project" value="InterPro"/>
</dbReference>
<sequence>MHDRRNVVDTVNLPFTRYNRSLKSSARAQKLSKHLIDERREDLKQGASPRQDLITCLLSIHNEENEQVVSEKEIIHNVMLIMVAGYDTSFVLLTFLLRLFANDPAIYTAVLQDAYRRDLNFMRTKRDSKEQHGELLIREDLTKMKYKWKVAMETLGLFPLIFGSFRKAVKDIEYGGYLIPKDWQLHSNMSWIRVCKDRNRRFDSLSGYSVHMEVTTFRQLFQQGSNACPGKRITCSNQSQETV</sequence>
<dbReference type="AlphaFoldDB" id="A0A6A3ALR8"/>
<accession>A0A6A3ALR8</accession>
<dbReference type="Pfam" id="PF00067">
    <property type="entry name" value="p450"/>
    <property type="match status" value="1"/>
</dbReference>
<protein>
    <submittedName>
        <fullName evidence="5">Inositol-1,4,5-trisphosphate 5-phosphatase 4 isoform 1</fullName>
    </submittedName>
</protein>
<gene>
    <name evidence="5" type="ORF">F3Y22_tig00110458pilonHSYRG00579</name>
</gene>
<keyword evidence="3" id="KW-0408">Iron</keyword>
<evidence type="ECO:0000256" key="2">
    <source>
        <dbReference type="ARBA" id="ARBA00022723"/>
    </source>
</evidence>
<dbReference type="Proteomes" id="UP000436088">
    <property type="component" value="Unassembled WGS sequence"/>
</dbReference>
<keyword evidence="4" id="KW-1133">Transmembrane helix</keyword>
<dbReference type="GO" id="GO:0005506">
    <property type="term" value="F:iron ion binding"/>
    <property type="evidence" value="ECO:0007669"/>
    <property type="project" value="InterPro"/>
</dbReference>
<evidence type="ECO:0000313" key="5">
    <source>
        <dbReference type="EMBL" id="KAE8704357.1"/>
    </source>
</evidence>
<evidence type="ECO:0000256" key="4">
    <source>
        <dbReference type="SAM" id="Phobius"/>
    </source>
</evidence>
<dbReference type="PANTHER" id="PTHR24286">
    <property type="entry name" value="CYTOCHROME P450 26"/>
    <property type="match status" value="1"/>
</dbReference>
<comment type="caution">
    <text evidence="5">The sequence shown here is derived from an EMBL/GenBank/DDBJ whole genome shotgun (WGS) entry which is preliminary data.</text>
</comment>
<dbReference type="InterPro" id="IPR001128">
    <property type="entry name" value="Cyt_P450"/>
</dbReference>
<dbReference type="EMBL" id="VEPZ02000994">
    <property type="protein sequence ID" value="KAE8704357.1"/>
    <property type="molecule type" value="Genomic_DNA"/>
</dbReference>
<dbReference type="InterPro" id="IPR036396">
    <property type="entry name" value="Cyt_P450_sf"/>
</dbReference>
<dbReference type="GO" id="GO:0004497">
    <property type="term" value="F:monooxygenase activity"/>
    <property type="evidence" value="ECO:0007669"/>
    <property type="project" value="InterPro"/>
</dbReference>
<keyword evidence="4" id="KW-0812">Transmembrane</keyword>
<evidence type="ECO:0000256" key="3">
    <source>
        <dbReference type="ARBA" id="ARBA00023004"/>
    </source>
</evidence>
<reference evidence="5" key="1">
    <citation type="submission" date="2019-09" db="EMBL/GenBank/DDBJ databases">
        <title>Draft genome information of white flower Hibiscus syriacus.</title>
        <authorList>
            <person name="Kim Y.-M."/>
        </authorList>
    </citation>
    <scope>NUCLEOTIDE SEQUENCE [LARGE SCALE GENOMIC DNA]</scope>
    <source>
        <strain evidence="5">YM2019G1</strain>
    </source>
</reference>
<keyword evidence="4" id="KW-0472">Membrane</keyword>
<dbReference type="Gene3D" id="1.10.630.10">
    <property type="entry name" value="Cytochrome P450"/>
    <property type="match status" value="1"/>
</dbReference>
<proteinExistence type="inferred from homology"/>
<dbReference type="PANTHER" id="PTHR24286:SF190">
    <property type="entry name" value="CYTOCHROME P450"/>
    <property type="match status" value="1"/>
</dbReference>
<keyword evidence="2" id="KW-0479">Metal-binding</keyword>
<dbReference type="GO" id="GO:0016125">
    <property type="term" value="P:sterol metabolic process"/>
    <property type="evidence" value="ECO:0007669"/>
    <property type="project" value="TreeGrafter"/>
</dbReference>
<feature type="transmembrane region" description="Helical" evidence="4">
    <location>
        <begin position="74"/>
        <end position="97"/>
    </location>
</feature>
<name>A0A6A3ALR8_HIBSY</name>